<gene>
    <name evidence="15" type="ORF">LARSCL_LOCUS14473</name>
</gene>
<keyword evidence="3" id="KW-0053">Apoptosis</keyword>
<organism evidence="15 16">
    <name type="scientific">Larinioides sclopetarius</name>
    <dbReference type="NCBI Taxonomy" id="280406"/>
    <lineage>
        <taxon>Eukaryota</taxon>
        <taxon>Metazoa</taxon>
        <taxon>Ecdysozoa</taxon>
        <taxon>Arthropoda</taxon>
        <taxon>Chelicerata</taxon>
        <taxon>Arachnida</taxon>
        <taxon>Araneae</taxon>
        <taxon>Araneomorphae</taxon>
        <taxon>Entelegynae</taxon>
        <taxon>Araneoidea</taxon>
        <taxon>Araneidae</taxon>
        <taxon>Larinioides</taxon>
    </lineage>
</organism>
<feature type="domain" description="p53 DNA-binding" evidence="13">
    <location>
        <begin position="99"/>
        <end position="284"/>
    </location>
</feature>
<evidence type="ECO:0000256" key="7">
    <source>
        <dbReference type="ARBA" id="ARBA00023125"/>
    </source>
</evidence>
<dbReference type="GO" id="GO:0006915">
    <property type="term" value="P:apoptotic process"/>
    <property type="evidence" value="ECO:0007669"/>
    <property type="project" value="UniProtKB-KW"/>
</dbReference>
<evidence type="ECO:0008006" key="17">
    <source>
        <dbReference type="Google" id="ProtNLM"/>
    </source>
</evidence>
<keyword evidence="5 11" id="KW-0862">Zinc</keyword>
<reference evidence="15 16" key="1">
    <citation type="submission" date="2024-04" db="EMBL/GenBank/DDBJ databases">
        <authorList>
            <person name="Rising A."/>
            <person name="Reimegard J."/>
            <person name="Sonavane S."/>
            <person name="Akerstrom W."/>
            <person name="Nylinder S."/>
            <person name="Hedman E."/>
            <person name="Kallberg Y."/>
        </authorList>
    </citation>
    <scope>NUCLEOTIDE SEQUENCE [LARGE SCALE GENOMIC DNA]</scope>
</reference>
<keyword evidence="6" id="KW-0805">Transcription regulation</keyword>
<feature type="binding site" evidence="11">
    <location>
        <position position="235"/>
    </location>
    <ligand>
        <name>Zn(2+)</name>
        <dbReference type="ChEBI" id="CHEBI:29105"/>
    </ligand>
</feature>
<dbReference type="PRINTS" id="PR00386">
    <property type="entry name" value="P53SUPPRESSR"/>
</dbReference>
<dbReference type="GO" id="GO:0046872">
    <property type="term" value="F:metal ion binding"/>
    <property type="evidence" value="ECO:0007669"/>
    <property type="project" value="UniProtKB-KW"/>
</dbReference>
<dbReference type="Pfam" id="PF00870">
    <property type="entry name" value="P53"/>
    <property type="match status" value="1"/>
</dbReference>
<accession>A0AAV2ASJ8</accession>
<evidence type="ECO:0000256" key="2">
    <source>
        <dbReference type="ARBA" id="ARBA00006167"/>
    </source>
</evidence>
<evidence type="ECO:0000259" key="14">
    <source>
        <dbReference type="Pfam" id="PF08563"/>
    </source>
</evidence>
<keyword evidence="9" id="KW-0804">Transcription</keyword>
<dbReference type="AlphaFoldDB" id="A0AAV2ASJ8"/>
<dbReference type="InterPro" id="IPR002117">
    <property type="entry name" value="p53_tumour_suppressor"/>
</dbReference>
<dbReference type="GO" id="GO:0000978">
    <property type="term" value="F:RNA polymerase II cis-regulatory region sequence-specific DNA binding"/>
    <property type="evidence" value="ECO:0007669"/>
    <property type="project" value="TreeGrafter"/>
</dbReference>
<evidence type="ECO:0000259" key="13">
    <source>
        <dbReference type="Pfam" id="PF00870"/>
    </source>
</evidence>
<dbReference type="InterPro" id="IPR012346">
    <property type="entry name" value="p53/RUNT-type_TF_DNA-bd_sf"/>
</dbReference>
<dbReference type="InterPro" id="IPR013872">
    <property type="entry name" value="p53_transactivation_domain"/>
</dbReference>
<evidence type="ECO:0000256" key="11">
    <source>
        <dbReference type="PIRSR" id="PIRSR602117-1"/>
    </source>
</evidence>
<evidence type="ECO:0000256" key="4">
    <source>
        <dbReference type="ARBA" id="ARBA00022723"/>
    </source>
</evidence>
<evidence type="ECO:0000256" key="6">
    <source>
        <dbReference type="ARBA" id="ARBA00023015"/>
    </source>
</evidence>
<evidence type="ECO:0000256" key="12">
    <source>
        <dbReference type="PIRSR" id="PIRSR602117-2"/>
    </source>
</evidence>
<dbReference type="InterPro" id="IPR011615">
    <property type="entry name" value="p53_DNA-bd"/>
</dbReference>
<proteinExistence type="inferred from homology"/>
<evidence type="ECO:0000256" key="10">
    <source>
        <dbReference type="ARBA" id="ARBA00023242"/>
    </source>
</evidence>
<evidence type="ECO:0000313" key="16">
    <source>
        <dbReference type="Proteomes" id="UP001497382"/>
    </source>
</evidence>
<dbReference type="Proteomes" id="UP001497382">
    <property type="component" value="Unassembled WGS sequence"/>
</dbReference>
<keyword evidence="10" id="KW-0539">Nucleus</keyword>
<evidence type="ECO:0000313" key="15">
    <source>
        <dbReference type="EMBL" id="CAL1286842.1"/>
    </source>
</evidence>
<comment type="subcellular location">
    <subcellularLocation>
        <location evidence="1">Nucleus</location>
    </subcellularLocation>
</comment>
<dbReference type="SUPFAM" id="SSF49417">
    <property type="entry name" value="p53-like transcription factors"/>
    <property type="match status" value="1"/>
</dbReference>
<comment type="cofactor">
    <cofactor evidence="11">
        <name>Zn(2+)</name>
        <dbReference type="ChEBI" id="CHEBI:29105"/>
    </cofactor>
    <text evidence="11">Binds 1 zinc ion per subunit.</text>
</comment>
<keyword evidence="4 11" id="KW-0479">Metal-binding</keyword>
<dbReference type="InterPro" id="IPR008967">
    <property type="entry name" value="p53-like_TF_DNA-bd_sf"/>
</dbReference>
<evidence type="ECO:0000256" key="3">
    <source>
        <dbReference type="ARBA" id="ARBA00022703"/>
    </source>
</evidence>
<keyword evidence="8" id="KW-0010">Activator</keyword>
<dbReference type="Pfam" id="PF08563">
    <property type="entry name" value="P53_TAD"/>
    <property type="match status" value="1"/>
</dbReference>
<evidence type="ECO:0000256" key="8">
    <source>
        <dbReference type="ARBA" id="ARBA00023159"/>
    </source>
</evidence>
<sequence>MTENIGSSQESLPLSQETFNSLWNMMDFSGREEMLAGIDAANLVAPESGIIIPESGIIIPECGMAAPECDMGAPVQPQASSPLGAHVPFSRSSLPATCSWPGFYGFQLLFASQDKVNKHITWTYSQVDNKLYVRKDALCPFSFTTTTTVMSDVCLRAMAIFSSPEHTSEVVHRCVNHSQKELLQGILEAEHLIRSESPLARYETDASTRRHSVIMPFENPPVGQSFSTYIFKFACFSSCAGGPNRRPLTLIFTLEQGNKVLGRVALDLKICACPGRDKYIAEKEKLPQPTASAPPIGKKIKKDSSSISISRDYFENFPKKKRLEEEKPEKRQEYIIKVKDVECYNFLIAMKQLFQGHKRFGRLPPECRALLRIYKSSSDEDEKS</sequence>
<feature type="domain" description="p53 transactivation" evidence="14">
    <location>
        <begin position="10"/>
        <end position="26"/>
    </location>
</feature>
<comment type="caution">
    <text evidence="15">The sequence shown here is derived from an EMBL/GenBank/DDBJ whole genome shotgun (WGS) entry which is preliminary data.</text>
</comment>
<dbReference type="CDD" id="cd08367">
    <property type="entry name" value="P53"/>
    <property type="match status" value="1"/>
</dbReference>
<evidence type="ECO:0000256" key="5">
    <source>
        <dbReference type="ARBA" id="ARBA00022833"/>
    </source>
</evidence>
<dbReference type="EMBL" id="CAXIEN010000209">
    <property type="protein sequence ID" value="CAL1286842.1"/>
    <property type="molecule type" value="Genomic_DNA"/>
</dbReference>
<dbReference type="GO" id="GO:0005634">
    <property type="term" value="C:nucleus"/>
    <property type="evidence" value="ECO:0007669"/>
    <property type="project" value="UniProtKB-SubCell"/>
</dbReference>
<dbReference type="GO" id="GO:0000981">
    <property type="term" value="F:DNA-binding transcription factor activity, RNA polymerase II-specific"/>
    <property type="evidence" value="ECO:0007669"/>
    <property type="project" value="TreeGrafter"/>
</dbReference>
<feature type="site" description="Interaction with DNA" evidence="12">
    <location>
        <position position="118"/>
    </location>
</feature>
<dbReference type="PANTHER" id="PTHR11447">
    <property type="entry name" value="CELLULAR TUMOR ANTIGEN P53"/>
    <property type="match status" value="1"/>
</dbReference>
<name>A0AAV2ASJ8_9ARAC</name>
<dbReference type="Gene3D" id="2.60.40.720">
    <property type="match status" value="1"/>
</dbReference>
<keyword evidence="7" id="KW-0238">DNA-binding</keyword>
<feature type="binding site" evidence="11">
    <location>
        <position position="239"/>
    </location>
    <ligand>
        <name>Zn(2+)</name>
        <dbReference type="ChEBI" id="CHEBI:29105"/>
    </ligand>
</feature>
<evidence type="ECO:0000256" key="1">
    <source>
        <dbReference type="ARBA" id="ARBA00004123"/>
    </source>
</evidence>
<dbReference type="PANTHER" id="PTHR11447:SF16">
    <property type="entry name" value="P53 PROTEIN LONG FORM VARIANT 1"/>
    <property type="match status" value="1"/>
</dbReference>
<feature type="binding site" evidence="11">
    <location>
        <position position="177"/>
    </location>
    <ligand>
        <name>Zn(2+)</name>
        <dbReference type="ChEBI" id="CHEBI:29105"/>
    </ligand>
</feature>
<comment type="similarity">
    <text evidence="2">Belongs to the p53 family.</text>
</comment>
<keyword evidence="16" id="KW-1185">Reference proteome</keyword>
<feature type="binding site" evidence="11">
    <location>
        <position position="174"/>
    </location>
    <ligand>
        <name>Zn(2+)</name>
        <dbReference type="ChEBI" id="CHEBI:29105"/>
    </ligand>
</feature>
<evidence type="ECO:0000256" key="9">
    <source>
        <dbReference type="ARBA" id="ARBA00023163"/>
    </source>
</evidence>
<protein>
    <recommendedName>
        <fullName evidence="17">Cellular tumor antigen p53</fullName>
    </recommendedName>
</protein>